<dbReference type="EMBL" id="CP003344">
    <property type="protein sequence ID" value="AGA69802.1"/>
    <property type="molecule type" value="Genomic_DNA"/>
</dbReference>
<dbReference type="RefSeq" id="WP_015262774.1">
    <property type="nucleotide sequence ID" value="NC_019903.1"/>
</dbReference>
<dbReference type="NCBIfam" id="TIGR00350">
    <property type="entry name" value="lytR_cpsA_psr"/>
    <property type="match status" value="1"/>
</dbReference>
<evidence type="ECO:0000313" key="5">
    <source>
        <dbReference type="EMBL" id="AGA69802.1"/>
    </source>
</evidence>
<dbReference type="STRING" id="871963.Desdi_2378"/>
<comment type="similarity">
    <text evidence="1">Belongs to the LytR/CpsA/Psr (LCP) family.</text>
</comment>
<dbReference type="PANTHER" id="PTHR33392:SF6">
    <property type="entry name" value="POLYISOPRENYL-TEICHOIC ACID--PEPTIDOGLYCAN TEICHOIC ACID TRANSFERASE TAGU"/>
    <property type="match status" value="1"/>
</dbReference>
<evidence type="ECO:0000313" key="6">
    <source>
        <dbReference type="Proteomes" id="UP000010797"/>
    </source>
</evidence>
<feature type="domain" description="Cell envelope-related transcriptional attenuator" evidence="4">
    <location>
        <begin position="123"/>
        <end position="270"/>
    </location>
</feature>
<dbReference type="Pfam" id="PF03816">
    <property type="entry name" value="LytR_cpsA_psr"/>
    <property type="match status" value="1"/>
</dbReference>
<dbReference type="Gene3D" id="3.40.630.190">
    <property type="entry name" value="LCP protein"/>
    <property type="match status" value="1"/>
</dbReference>
<dbReference type="InterPro" id="IPR050922">
    <property type="entry name" value="LytR/CpsA/Psr_CW_biosynth"/>
</dbReference>
<evidence type="ECO:0000259" key="4">
    <source>
        <dbReference type="Pfam" id="PF03816"/>
    </source>
</evidence>
<keyword evidence="3" id="KW-1133">Transmembrane helix</keyword>
<evidence type="ECO:0000256" key="1">
    <source>
        <dbReference type="ARBA" id="ARBA00006068"/>
    </source>
</evidence>
<accession>L0F9B5</accession>
<dbReference type="HOGENOM" id="CLU_016455_5_5_9"/>
<dbReference type="eggNOG" id="COG1316">
    <property type="taxonomic scope" value="Bacteria"/>
</dbReference>
<dbReference type="Proteomes" id="UP000010797">
    <property type="component" value="Chromosome"/>
</dbReference>
<keyword evidence="3" id="KW-0472">Membrane</keyword>
<evidence type="ECO:0000256" key="2">
    <source>
        <dbReference type="SAM" id="MobiDB-lite"/>
    </source>
</evidence>
<dbReference type="KEGG" id="ddl:Desdi_2378"/>
<gene>
    <name evidence="5" type="ordered locus">Desdi_2378</name>
</gene>
<organism evidence="5 6">
    <name type="scientific">Desulfitobacterium dichloroeliminans (strain LMG P-21439 / DCA1)</name>
    <dbReference type="NCBI Taxonomy" id="871963"/>
    <lineage>
        <taxon>Bacteria</taxon>
        <taxon>Bacillati</taxon>
        <taxon>Bacillota</taxon>
        <taxon>Clostridia</taxon>
        <taxon>Eubacteriales</taxon>
        <taxon>Desulfitobacteriaceae</taxon>
        <taxon>Desulfitobacterium</taxon>
    </lineage>
</organism>
<evidence type="ECO:0000256" key="3">
    <source>
        <dbReference type="SAM" id="Phobius"/>
    </source>
</evidence>
<keyword evidence="6" id="KW-1185">Reference proteome</keyword>
<protein>
    <submittedName>
        <fullName evidence="5">Cell envelope-related function transcriptional attenuator common domain protein</fullName>
    </submittedName>
</protein>
<sequence length="412" mass="45915">MSENKKWNRIIHSFQVYGFNAIIGFGLGMVIVFAILAFSGNQFDVRQEAQGSNALTLSSQEGSSSQQSEQIHRSEDTEPLFAGEQILPQSSLPIDTSSNIELKDRFTVLLVGMDNRPGEIISNTDTLIVASLDQKAKKMVLLSIPRDTQVMLNKKKEKINALARLGKGPISTQQYIQELIGTPIDGYVLTNFQGFKNIVDSMGGITINVEKDMYYDTGDEKDRYINLKKGSQRLNGTQALQYARFRNDELADISRASRQQEVIKAIVAEATTPRNLPKLPIIIPKVYQAIETNLNLGQVWSLAVAFKNKDTYAVINQTLPGQFSDEEGISYWRIDPKESMGILNDLFQGRTTPIFDNIRKVQSPAQKQAVDMKKTDSQEVPILVEVVKSAEDSPNADGNATNESEITFEVLE</sequence>
<reference evidence="6" key="1">
    <citation type="submission" date="2012-02" db="EMBL/GenBank/DDBJ databases">
        <title>Complete sequence of Desulfitobacterium dichloroeliminans LMG P-21439.</title>
        <authorList>
            <person name="Lucas S."/>
            <person name="Han J."/>
            <person name="Lapidus A."/>
            <person name="Cheng J.-F."/>
            <person name="Goodwin L."/>
            <person name="Pitluck S."/>
            <person name="Peters L."/>
            <person name="Ovchinnikova G."/>
            <person name="Teshima H."/>
            <person name="Detter J.C."/>
            <person name="Han C."/>
            <person name="Tapia R."/>
            <person name="Land M."/>
            <person name="Hauser L."/>
            <person name="Kyrpides N."/>
            <person name="Ivanova N."/>
            <person name="Pagani I."/>
            <person name="Kruse T."/>
            <person name="de Vos W.M."/>
            <person name="Boon N."/>
            <person name="Smidt H."/>
            <person name="Woyke T."/>
        </authorList>
    </citation>
    <scope>NUCLEOTIDE SEQUENCE [LARGE SCALE GENOMIC DNA]</scope>
    <source>
        <strain evidence="6">LMG P-21439 / DCA1</strain>
    </source>
</reference>
<feature type="compositionally biased region" description="Polar residues" evidence="2">
    <location>
        <begin position="396"/>
        <end position="405"/>
    </location>
</feature>
<dbReference type="AlphaFoldDB" id="L0F9B5"/>
<dbReference type="InterPro" id="IPR004474">
    <property type="entry name" value="LytR_CpsA_psr"/>
</dbReference>
<dbReference type="PANTHER" id="PTHR33392">
    <property type="entry name" value="POLYISOPRENYL-TEICHOIC ACID--PEPTIDOGLYCAN TEICHOIC ACID TRANSFERASE TAGU"/>
    <property type="match status" value="1"/>
</dbReference>
<feature type="region of interest" description="Disordered" evidence="2">
    <location>
        <begin position="54"/>
        <end position="75"/>
    </location>
</feature>
<feature type="region of interest" description="Disordered" evidence="2">
    <location>
        <begin position="390"/>
        <end position="412"/>
    </location>
</feature>
<feature type="compositionally biased region" description="Low complexity" evidence="2">
    <location>
        <begin position="58"/>
        <end position="69"/>
    </location>
</feature>
<feature type="transmembrane region" description="Helical" evidence="3">
    <location>
        <begin position="16"/>
        <end position="38"/>
    </location>
</feature>
<name>L0F9B5_DESDL</name>
<proteinExistence type="inferred from homology"/>
<keyword evidence="3" id="KW-0812">Transmembrane</keyword>